<keyword evidence="14" id="KW-1185">Reference proteome</keyword>
<feature type="domain" description="DUF7134" evidence="12">
    <location>
        <begin position="20"/>
        <end position="176"/>
    </location>
</feature>
<comment type="catalytic activity">
    <reaction evidence="1">
        <text>ATP + protein L-histidine = ADP + protein N-phospho-L-histidine.</text>
        <dbReference type="EC" id="2.7.13.3"/>
    </reaction>
</comment>
<keyword evidence="10" id="KW-1133">Transmembrane helix</keyword>
<evidence type="ECO:0000256" key="9">
    <source>
        <dbReference type="SAM" id="MobiDB-lite"/>
    </source>
</evidence>
<dbReference type="Gene3D" id="3.30.565.10">
    <property type="entry name" value="Histidine kinase-like ATPase, C-terminal domain"/>
    <property type="match status" value="1"/>
</dbReference>
<comment type="caution">
    <text evidence="13">The sequence shown here is derived from an EMBL/GenBank/DDBJ whole genome shotgun (WGS) entry which is preliminary data.</text>
</comment>
<keyword evidence="10" id="KW-0812">Transmembrane</keyword>
<evidence type="ECO:0000256" key="2">
    <source>
        <dbReference type="ARBA" id="ARBA00012438"/>
    </source>
</evidence>
<keyword evidence="6" id="KW-0418">Kinase</keyword>
<dbReference type="Gene3D" id="1.20.5.1930">
    <property type="match status" value="1"/>
</dbReference>
<keyword evidence="4" id="KW-0808">Transferase</keyword>
<evidence type="ECO:0000256" key="1">
    <source>
        <dbReference type="ARBA" id="ARBA00000085"/>
    </source>
</evidence>
<feature type="transmembrane region" description="Helical" evidence="10">
    <location>
        <begin position="58"/>
        <end position="77"/>
    </location>
</feature>
<dbReference type="InterPro" id="IPR011712">
    <property type="entry name" value="Sig_transdc_His_kin_sub3_dim/P"/>
</dbReference>
<gene>
    <name evidence="13" type="ORF">KOI35_21220</name>
</gene>
<organism evidence="13 14">
    <name type="scientific">Paractinoplanes bogorensis</name>
    <dbReference type="NCBI Taxonomy" id="1610840"/>
    <lineage>
        <taxon>Bacteria</taxon>
        <taxon>Bacillati</taxon>
        <taxon>Actinomycetota</taxon>
        <taxon>Actinomycetes</taxon>
        <taxon>Micromonosporales</taxon>
        <taxon>Micromonosporaceae</taxon>
        <taxon>Paractinoplanes</taxon>
    </lineage>
</organism>
<dbReference type="Proteomes" id="UP001519654">
    <property type="component" value="Unassembled WGS sequence"/>
</dbReference>
<dbReference type="Pfam" id="PF07730">
    <property type="entry name" value="HisKA_3"/>
    <property type="match status" value="1"/>
</dbReference>
<dbReference type="InterPro" id="IPR055558">
    <property type="entry name" value="DUF7134"/>
</dbReference>
<evidence type="ECO:0000313" key="14">
    <source>
        <dbReference type="Proteomes" id="UP001519654"/>
    </source>
</evidence>
<name>A0ABS5YRQ7_9ACTN</name>
<keyword evidence="3" id="KW-0597">Phosphoprotein</keyword>
<evidence type="ECO:0000256" key="10">
    <source>
        <dbReference type="SAM" id="Phobius"/>
    </source>
</evidence>
<evidence type="ECO:0000256" key="7">
    <source>
        <dbReference type="ARBA" id="ARBA00022840"/>
    </source>
</evidence>
<keyword evidence="10" id="KW-0472">Membrane</keyword>
<keyword evidence="7" id="KW-0067">ATP-binding</keyword>
<dbReference type="SUPFAM" id="SSF55874">
    <property type="entry name" value="ATPase domain of HSP90 chaperone/DNA topoisomerase II/histidine kinase"/>
    <property type="match status" value="1"/>
</dbReference>
<evidence type="ECO:0000313" key="13">
    <source>
        <dbReference type="EMBL" id="MBU2666038.1"/>
    </source>
</evidence>
<evidence type="ECO:0000259" key="11">
    <source>
        <dbReference type="Pfam" id="PF07730"/>
    </source>
</evidence>
<protein>
    <recommendedName>
        <fullName evidence="2">histidine kinase</fullName>
        <ecNumber evidence="2">2.7.13.3</ecNumber>
    </recommendedName>
</protein>
<feature type="transmembrane region" description="Helical" evidence="10">
    <location>
        <begin position="152"/>
        <end position="172"/>
    </location>
</feature>
<feature type="transmembrane region" description="Helical" evidence="10">
    <location>
        <begin position="103"/>
        <end position="121"/>
    </location>
</feature>
<dbReference type="Pfam" id="PF23539">
    <property type="entry name" value="DUF7134"/>
    <property type="match status" value="1"/>
</dbReference>
<dbReference type="InterPro" id="IPR050482">
    <property type="entry name" value="Sensor_HK_TwoCompSys"/>
</dbReference>
<evidence type="ECO:0000256" key="8">
    <source>
        <dbReference type="ARBA" id="ARBA00023012"/>
    </source>
</evidence>
<keyword evidence="8" id="KW-0902">Two-component regulatory system</keyword>
<reference evidence="13 14" key="1">
    <citation type="submission" date="2021-06" db="EMBL/GenBank/DDBJ databases">
        <title>Actinoplanes lichenicola sp. nov., and Actinoplanes ovalisporus sp. nov., isolated from lichen in Thailand.</title>
        <authorList>
            <person name="Saeng-In P."/>
            <person name="Kanchanasin P."/>
            <person name="Yuki M."/>
            <person name="Kudo T."/>
            <person name="Ohkuma M."/>
            <person name="Phongsopitanun W."/>
            <person name="Tanasupawat S."/>
        </authorList>
    </citation>
    <scope>NUCLEOTIDE SEQUENCE [LARGE SCALE GENOMIC DNA]</scope>
    <source>
        <strain evidence="13 14">NBRC 110975</strain>
    </source>
</reference>
<feature type="region of interest" description="Disordered" evidence="9">
    <location>
        <begin position="381"/>
        <end position="445"/>
    </location>
</feature>
<evidence type="ECO:0000256" key="3">
    <source>
        <dbReference type="ARBA" id="ARBA00022553"/>
    </source>
</evidence>
<evidence type="ECO:0000259" key="12">
    <source>
        <dbReference type="Pfam" id="PF23539"/>
    </source>
</evidence>
<proteinExistence type="predicted"/>
<sequence>MSRLRLLSAVTRRWSSWVTWWQRRPAVARDGLFGVLLALLAFAAPLAGKGTRLGELPVRPVDALAVVAALAMSLPLALRRRYPAAVLALVAAGFAVQELRGYATFASLGVTIALYSAAAYLERFRRAVAATTVLAYAGLAVALHAAGSSAQVADYVIFCLGLSIAWLAGSWVRDKRIAEAARRRREAAEIRDAERAMIARELHDVVTHHVTAIVVQAGAAQFLTADPTRTTESLSAIGDTGRRALSELRDLLGVLDPHRAAHHAPPDNSTTHRAVDHATTATASHDTVDHATTAAANHGAISHATTANAAARHDAVDHATTANAAARHDAVDHATTATSHDAISHATTATSHDAVDHASTAIAAADRDAVDHASTAIAATDRDATGRVSTTHDAAAPPTAVEGAPQPIAAGSPTVWPSSDISVMSPGEATLGEATPREAGHAPRSRLPGLAEIAELVERSRSAGQPIELIAEGEAPPLGAGREVTAYRVVQEALTNAMKYAPGGPTLVRLGYRPDGVRIDVSSRAVRTVITPVGGSGRGLAGLHERVTVFGGELSAGPGDDGTFAVTATIPSESTR</sequence>
<feature type="domain" description="Signal transduction histidine kinase subgroup 3 dimerisation and phosphoacceptor" evidence="11">
    <location>
        <begin position="194"/>
        <end position="258"/>
    </location>
</feature>
<dbReference type="PANTHER" id="PTHR24421">
    <property type="entry name" value="NITRATE/NITRITE SENSOR PROTEIN NARX-RELATED"/>
    <property type="match status" value="1"/>
</dbReference>
<dbReference type="RefSeq" id="WP_215789235.1">
    <property type="nucleotide sequence ID" value="NZ_JAHKKG010000006.1"/>
</dbReference>
<dbReference type="EC" id="2.7.13.3" evidence="2"/>
<evidence type="ECO:0000256" key="5">
    <source>
        <dbReference type="ARBA" id="ARBA00022741"/>
    </source>
</evidence>
<dbReference type="InterPro" id="IPR036890">
    <property type="entry name" value="HATPase_C_sf"/>
</dbReference>
<evidence type="ECO:0000256" key="6">
    <source>
        <dbReference type="ARBA" id="ARBA00022777"/>
    </source>
</evidence>
<dbReference type="PANTHER" id="PTHR24421:SF10">
    <property type="entry name" value="NITRATE_NITRITE SENSOR PROTEIN NARQ"/>
    <property type="match status" value="1"/>
</dbReference>
<dbReference type="EMBL" id="JAHKKG010000006">
    <property type="protein sequence ID" value="MBU2666038.1"/>
    <property type="molecule type" value="Genomic_DNA"/>
</dbReference>
<dbReference type="CDD" id="cd16917">
    <property type="entry name" value="HATPase_UhpB-NarQ-NarX-like"/>
    <property type="match status" value="1"/>
</dbReference>
<keyword evidence="5" id="KW-0547">Nucleotide-binding</keyword>
<evidence type="ECO:0000256" key="4">
    <source>
        <dbReference type="ARBA" id="ARBA00022679"/>
    </source>
</evidence>
<feature type="transmembrane region" description="Helical" evidence="10">
    <location>
        <begin position="128"/>
        <end position="146"/>
    </location>
</feature>
<accession>A0ABS5YRQ7</accession>